<evidence type="ECO:0000313" key="4">
    <source>
        <dbReference type="EMBL" id="GMH55725.1"/>
    </source>
</evidence>
<evidence type="ECO:0000313" key="5">
    <source>
        <dbReference type="Proteomes" id="UP001165082"/>
    </source>
</evidence>
<dbReference type="InterPro" id="IPR036770">
    <property type="entry name" value="Ankyrin_rpt-contain_sf"/>
</dbReference>
<dbReference type="PANTHER" id="PTHR24198:SF165">
    <property type="entry name" value="ANKYRIN REPEAT-CONTAINING PROTEIN-RELATED"/>
    <property type="match status" value="1"/>
</dbReference>
<dbReference type="OrthoDB" id="159630at2759"/>
<proteinExistence type="predicted"/>
<dbReference type="EMBL" id="BRXZ01000852">
    <property type="protein sequence ID" value="GMH55725.1"/>
    <property type="molecule type" value="Genomic_DNA"/>
</dbReference>
<dbReference type="SMART" id="SM00248">
    <property type="entry name" value="ANK"/>
    <property type="match status" value="2"/>
</dbReference>
<dbReference type="PANTHER" id="PTHR24198">
    <property type="entry name" value="ANKYRIN REPEAT AND PROTEIN KINASE DOMAIN-CONTAINING PROTEIN"/>
    <property type="match status" value="1"/>
</dbReference>
<feature type="repeat" description="ANK" evidence="3">
    <location>
        <begin position="78"/>
        <end position="114"/>
    </location>
</feature>
<evidence type="ECO:0000256" key="1">
    <source>
        <dbReference type="ARBA" id="ARBA00022737"/>
    </source>
</evidence>
<keyword evidence="5" id="KW-1185">Reference proteome</keyword>
<feature type="repeat" description="ANK" evidence="3">
    <location>
        <begin position="34"/>
        <end position="66"/>
    </location>
</feature>
<dbReference type="PROSITE" id="PS50088">
    <property type="entry name" value="ANK_REPEAT"/>
    <property type="match status" value="2"/>
</dbReference>
<evidence type="ECO:0000256" key="3">
    <source>
        <dbReference type="PROSITE-ProRule" id="PRU00023"/>
    </source>
</evidence>
<organism evidence="4 5">
    <name type="scientific">Triparma retinervis</name>
    <dbReference type="NCBI Taxonomy" id="2557542"/>
    <lineage>
        <taxon>Eukaryota</taxon>
        <taxon>Sar</taxon>
        <taxon>Stramenopiles</taxon>
        <taxon>Ochrophyta</taxon>
        <taxon>Bolidophyceae</taxon>
        <taxon>Parmales</taxon>
        <taxon>Triparmaceae</taxon>
        <taxon>Triparma</taxon>
    </lineage>
</organism>
<sequence length="285" mass="32198">MSGEELRRAAMMNQTDALKHHLAGGANPCSQDDSGLTPLHIAVWNGHLDCVEILVANDWGTDTNTGEHCSSIEIQSDSGFTALHLAVSQTETESGIEITKFLILSGSRWDIEDTLGRRPDELAEDCDNHKALKLFDVEPPTEEEKADYLAMIKEKHHCQTHREIDFSRCDKDKDGNYIITREDKLPIPYGLNMPEHHIFPHAKESFAARREDGASAIRDLVMLLGQSGKNEVRRDRLANNVEYMFRESGTMSWKKGEDSLENHEKEQERIMKTQSITGRRGSVIK</sequence>
<dbReference type="Proteomes" id="UP001165082">
    <property type="component" value="Unassembled WGS sequence"/>
</dbReference>
<dbReference type="AlphaFoldDB" id="A0A9W6ZSE3"/>
<dbReference type="SUPFAM" id="SSF48403">
    <property type="entry name" value="Ankyrin repeat"/>
    <property type="match status" value="1"/>
</dbReference>
<reference evidence="4" key="1">
    <citation type="submission" date="2022-07" db="EMBL/GenBank/DDBJ databases">
        <title>Genome analysis of Parmales, a sister group of diatoms, reveals the evolutionary specialization of diatoms from phago-mixotrophs to photoautotrophs.</title>
        <authorList>
            <person name="Ban H."/>
            <person name="Sato S."/>
            <person name="Yoshikawa S."/>
            <person name="Kazumasa Y."/>
            <person name="Nakamura Y."/>
            <person name="Ichinomiya M."/>
            <person name="Saitoh K."/>
            <person name="Sato N."/>
            <person name="Blanc-Mathieu R."/>
            <person name="Endo H."/>
            <person name="Kuwata A."/>
            <person name="Ogata H."/>
        </authorList>
    </citation>
    <scope>NUCLEOTIDE SEQUENCE</scope>
</reference>
<protein>
    <submittedName>
        <fullName evidence="4">Uncharacterized protein</fullName>
    </submittedName>
</protein>
<gene>
    <name evidence="4" type="ORF">TrRE_jg10049</name>
</gene>
<name>A0A9W6ZSE3_9STRA</name>
<dbReference type="Pfam" id="PF12796">
    <property type="entry name" value="Ank_2"/>
    <property type="match status" value="1"/>
</dbReference>
<dbReference type="PROSITE" id="PS50297">
    <property type="entry name" value="ANK_REP_REGION"/>
    <property type="match status" value="1"/>
</dbReference>
<accession>A0A9W6ZSE3</accession>
<keyword evidence="2 3" id="KW-0040">ANK repeat</keyword>
<comment type="caution">
    <text evidence="4">The sequence shown here is derived from an EMBL/GenBank/DDBJ whole genome shotgun (WGS) entry which is preliminary data.</text>
</comment>
<dbReference type="Gene3D" id="1.25.40.20">
    <property type="entry name" value="Ankyrin repeat-containing domain"/>
    <property type="match status" value="1"/>
</dbReference>
<evidence type="ECO:0000256" key="2">
    <source>
        <dbReference type="ARBA" id="ARBA00023043"/>
    </source>
</evidence>
<dbReference type="InterPro" id="IPR002110">
    <property type="entry name" value="Ankyrin_rpt"/>
</dbReference>
<keyword evidence="1" id="KW-0677">Repeat</keyword>